<keyword evidence="4" id="KW-1185">Reference proteome</keyword>
<comment type="caution">
    <text evidence="3">The sequence shown here is derived from an EMBL/GenBank/DDBJ whole genome shotgun (WGS) entry which is preliminary data.</text>
</comment>
<evidence type="ECO:0000256" key="1">
    <source>
        <dbReference type="SAM" id="Phobius"/>
    </source>
</evidence>
<evidence type="ECO:0000313" key="3">
    <source>
        <dbReference type="EMBL" id="GGJ20797.1"/>
    </source>
</evidence>
<dbReference type="Pfam" id="PF00583">
    <property type="entry name" value="Acetyltransf_1"/>
    <property type="match status" value="1"/>
</dbReference>
<feature type="transmembrane region" description="Helical" evidence="1">
    <location>
        <begin position="57"/>
        <end position="76"/>
    </location>
</feature>
<keyword evidence="1" id="KW-0472">Membrane</keyword>
<evidence type="ECO:0000259" key="2">
    <source>
        <dbReference type="PROSITE" id="PS51186"/>
    </source>
</evidence>
<accession>A0ABQ2CU46</accession>
<keyword evidence="1" id="KW-0812">Transmembrane</keyword>
<dbReference type="EMBL" id="BMOD01000001">
    <property type="protein sequence ID" value="GGJ20797.1"/>
    <property type="molecule type" value="Genomic_DNA"/>
</dbReference>
<dbReference type="SUPFAM" id="SSF55729">
    <property type="entry name" value="Acyl-CoA N-acyltransferases (Nat)"/>
    <property type="match status" value="1"/>
</dbReference>
<gene>
    <name evidence="3" type="ORF">GCM10008938_03780</name>
</gene>
<name>A0ABQ2CU46_9DEIO</name>
<dbReference type="Proteomes" id="UP000632222">
    <property type="component" value="Unassembled WGS sequence"/>
</dbReference>
<feature type="domain" description="N-acetyltransferase" evidence="2">
    <location>
        <begin position="134"/>
        <end position="264"/>
    </location>
</feature>
<organism evidence="3 4">
    <name type="scientific">Deinococcus roseus</name>
    <dbReference type="NCBI Taxonomy" id="392414"/>
    <lineage>
        <taxon>Bacteria</taxon>
        <taxon>Thermotogati</taxon>
        <taxon>Deinococcota</taxon>
        <taxon>Deinococci</taxon>
        <taxon>Deinococcales</taxon>
        <taxon>Deinococcaceae</taxon>
        <taxon>Deinococcus</taxon>
    </lineage>
</organism>
<dbReference type="InterPro" id="IPR016181">
    <property type="entry name" value="Acyl_CoA_acyltransferase"/>
</dbReference>
<dbReference type="RefSeq" id="WP_188998978.1">
    <property type="nucleotide sequence ID" value="NZ_BMOD01000001.1"/>
</dbReference>
<reference evidence="4" key="1">
    <citation type="journal article" date="2019" name="Int. J. Syst. Evol. Microbiol.">
        <title>The Global Catalogue of Microorganisms (GCM) 10K type strain sequencing project: providing services to taxonomists for standard genome sequencing and annotation.</title>
        <authorList>
            <consortium name="The Broad Institute Genomics Platform"/>
            <consortium name="The Broad Institute Genome Sequencing Center for Infectious Disease"/>
            <person name="Wu L."/>
            <person name="Ma J."/>
        </authorList>
    </citation>
    <scope>NUCLEOTIDE SEQUENCE [LARGE SCALE GENOMIC DNA]</scope>
    <source>
        <strain evidence="4">JCM 14370</strain>
    </source>
</reference>
<evidence type="ECO:0000313" key="4">
    <source>
        <dbReference type="Proteomes" id="UP000632222"/>
    </source>
</evidence>
<proteinExistence type="predicted"/>
<sequence length="271" mass="30111">MFFQRNNTTRDSVKRFLAQVLAQDCNTVPQAFSTDALIVCEAGLTPGRRRFPYRDPYLLMVSFGMGTVVSTVAPRIPVVRRLLDGMHRDEIFSGKGMHVLSQLVTMDDQFLAGPDLKFSCSQQDFTPCKPPRGLRMEVLQNSAIHSLYQIDGFRHALRYAEHSSRPDTIAVAGYLDNDLIGVAGACADSDDLWQIGVDVLPGIQAKGVGKSLVSELTHRVFKAGKIPYYSTSVANLHSRNLAQSLGYFSVWSEIYAVSDRKTPDQNKLGRH</sequence>
<dbReference type="Gene3D" id="3.40.630.30">
    <property type="match status" value="1"/>
</dbReference>
<protein>
    <recommendedName>
        <fullName evidence="2">N-acetyltransferase domain-containing protein</fullName>
    </recommendedName>
</protein>
<dbReference type="InterPro" id="IPR000182">
    <property type="entry name" value="GNAT_dom"/>
</dbReference>
<dbReference type="PROSITE" id="PS51186">
    <property type="entry name" value="GNAT"/>
    <property type="match status" value="1"/>
</dbReference>
<keyword evidence="1" id="KW-1133">Transmembrane helix</keyword>